<dbReference type="RefSeq" id="WP_249658840.1">
    <property type="nucleotide sequence ID" value="NZ_JAMFMA010000005.1"/>
</dbReference>
<dbReference type="PANTHER" id="PTHR30212">
    <property type="entry name" value="PROTEIN YIIM"/>
    <property type="match status" value="1"/>
</dbReference>
<protein>
    <submittedName>
        <fullName evidence="2">MOSC domain-containing protein</fullName>
    </submittedName>
</protein>
<dbReference type="Proteomes" id="UP001203607">
    <property type="component" value="Unassembled WGS sequence"/>
</dbReference>
<reference evidence="2 3" key="1">
    <citation type="submission" date="2022-05" db="EMBL/GenBank/DDBJ databases">
        <authorList>
            <person name="Park J.-S."/>
        </authorList>
    </citation>
    <scope>NUCLEOTIDE SEQUENCE [LARGE SCALE GENOMIC DNA]</scope>
    <source>
        <strain evidence="2 3">2012CJ35-5</strain>
    </source>
</reference>
<dbReference type="Gene3D" id="2.40.33.20">
    <property type="entry name" value="PK beta-barrel domain-like"/>
    <property type="match status" value="1"/>
</dbReference>
<accession>A0ABT0PWA0</accession>
<dbReference type="Pfam" id="PF03473">
    <property type="entry name" value="MOSC"/>
    <property type="match status" value="1"/>
</dbReference>
<dbReference type="InterPro" id="IPR011037">
    <property type="entry name" value="Pyrv_Knase-like_insert_dom_sf"/>
</dbReference>
<name>A0ABT0PWA0_9FLAO</name>
<proteinExistence type="predicted"/>
<feature type="domain" description="MOSC" evidence="1">
    <location>
        <begin position="28"/>
        <end position="163"/>
    </location>
</feature>
<comment type="caution">
    <text evidence="2">The sequence shown here is derived from an EMBL/GenBank/DDBJ whole genome shotgun (WGS) entry which is preliminary data.</text>
</comment>
<evidence type="ECO:0000313" key="3">
    <source>
        <dbReference type="Proteomes" id="UP001203607"/>
    </source>
</evidence>
<dbReference type="SUPFAM" id="SSF50800">
    <property type="entry name" value="PK beta-barrel domain-like"/>
    <property type="match status" value="1"/>
</dbReference>
<keyword evidence="3" id="KW-1185">Reference proteome</keyword>
<dbReference type="PANTHER" id="PTHR30212:SF2">
    <property type="entry name" value="PROTEIN YIIM"/>
    <property type="match status" value="1"/>
</dbReference>
<evidence type="ECO:0000259" key="1">
    <source>
        <dbReference type="PROSITE" id="PS51340"/>
    </source>
</evidence>
<evidence type="ECO:0000313" key="2">
    <source>
        <dbReference type="EMBL" id="MCL6275654.1"/>
    </source>
</evidence>
<dbReference type="EMBL" id="JAMFMA010000005">
    <property type="protein sequence ID" value="MCL6275654.1"/>
    <property type="molecule type" value="Genomic_DNA"/>
</dbReference>
<organism evidence="2 3">
    <name type="scientific">Flagellimonas spongiicola</name>
    <dbReference type="NCBI Taxonomy" id="2942208"/>
    <lineage>
        <taxon>Bacteria</taxon>
        <taxon>Pseudomonadati</taxon>
        <taxon>Bacteroidota</taxon>
        <taxon>Flavobacteriia</taxon>
        <taxon>Flavobacteriales</taxon>
        <taxon>Flavobacteriaceae</taxon>
        <taxon>Flagellimonas</taxon>
    </lineage>
</organism>
<dbReference type="InterPro" id="IPR052353">
    <property type="entry name" value="Benzoxazolinone_Detox_Enz"/>
</dbReference>
<gene>
    <name evidence="2" type="ORF">M3P19_16690</name>
</gene>
<sequence length="212" mass="24479">MRIISTNLGKPTPITWNGEQTTTGIYKYPVNEPIFLNKETVNLDNVSNRSVHGGEFKACYLFSTEQYPYWQAKYPDLEWEWGMFGENLTVEGLDEKTLKIGNIYKVGSALVQVTQPREPCFKLGIRFKDQNILKEFIDHGYPGTYVRVLEIGEVHTGDEFELVEESSSSLTTHQFYDLLYSRKKDPETVQLALENEALPERKRAKLKRFIAN</sequence>
<dbReference type="InterPro" id="IPR005302">
    <property type="entry name" value="MoCF_Sase_C"/>
</dbReference>
<dbReference type="PROSITE" id="PS51340">
    <property type="entry name" value="MOSC"/>
    <property type="match status" value="1"/>
</dbReference>